<gene>
    <name evidence="3" type="ORF">BD311DRAFT_805812</name>
</gene>
<dbReference type="AlphaFoldDB" id="A0A4Q9MR37"/>
<dbReference type="EMBL" id="ML143409">
    <property type="protein sequence ID" value="TBU30005.1"/>
    <property type="molecule type" value="Genomic_DNA"/>
</dbReference>
<evidence type="ECO:0000313" key="3">
    <source>
        <dbReference type="EMBL" id="TBU30005.1"/>
    </source>
</evidence>
<dbReference type="OrthoDB" id="2970175at2759"/>
<protein>
    <recommendedName>
        <fullName evidence="2">DUF6699 domain-containing protein</fullName>
    </recommendedName>
</protein>
<feature type="domain" description="DUF6699" evidence="2">
    <location>
        <begin position="253"/>
        <end position="353"/>
    </location>
</feature>
<sequence length="371" mass="41352">MWKKLMSKSFDSTPQAPKHKPLPLPELGEGDRLPTSPMSPHALPPAFAESWASSDSGSSVSSSSNPSTPASSPAPWKRPVTPYSRPPPSVRAETPQYEIRSPAWHVMTSDLEKSLCRETFTPSPEIFKPRPQRASSAHHPTPVQVMQALVSPTPVSARPPKSILKHSVPRSAAPTPAPPQGPSVRVHQTRLHWQLCPFDTYRSERTLRVEFDAAKPVELIAIRDTRPYGGKLPQHKVDEYLLRKVCEAAPGGAPLTEMSIRYPKFAGWSVTVRRADGGPLLVKDVFQALSDDLYQVTTRQDRKEYIPRGEMPRCEEAYKRRCAESLRSVAEHRTGMRRVDLLQGDSFFVGLTRPTKEDQDFWIANFGPAPS</sequence>
<evidence type="ECO:0000259" key="2">
    <source>
        <dbReference type="Pfam" id="PF20415"/>
    </source>
</evidence>
<feature type="region of interest" description="Disordered" evidence="1">
    <location>
        <begin position="1"/>
        <end position="96"/>
    </location>
</feature>
<name>A0A4Q9MR37_9APHY</name>
<proteinExistence type="predicted"/>
<dbReference type="Proteomes" id="UP000292957">
    <property type="component" value="Unassembled WGS sequence"/>
</dbReference>
<feature type="compositionally biased region" description="Low complexity" evidence="1">
    <location>
        <begin position="48"/>
        <end position="75"/>
    </location>
</feature>
<reference evidence="3" key="1">
    <citation type="submission" date="2019-01" db="EMBL/GenBank/DDBJ databases">
        <title>Draft genome sequences of three monokaryotic isolates of the white-rot basidiomycete fungus Dichomitus squalens.</title>
        <authorList>
            <consortium name="DOE Joint Genome Institute"/>
            <person name="Lopez S.C."/>
            <person name="Andreopoulos B."/>
            <person name="Pangilinan J."/>
            <person name="Lipzen A."/>
            <person name="Riley R."/>
            <person name="Ahrendt S."/>
            <person name="Ng V."/>
            <person name="Barry K."/>
            <person name="Daum C."/>
            <person name="Grigoriev I.V."/>
            <person name="Hilden K.S."/>
            <person name="Makela M.R."/>
            <person name="de Vries R.P."/>
        </authorList>
    </citation>
    <scope>NUCLEOTIDE SEQUENCE [LARGE SCALE GENOMIC DNA]</scope>
    <source>
        <strain evidence="3">OM18370.1</strain>
    </source>
</reference>
<dbReference type="Pfam" id="PF20415">
    <property type="entry name" value="DUF6699"/>
    <property type="match status" value="1"/>
</dbReference>
<evidence type="ECO:0000256" key="1">
    <source>
        <dbReference type="SAM" id="MobiDB-lite"/>
    </source>
</evidence>
<feature type="region of interest" description="Disordered" evidence="1">
    <location>
        <begin position="153"/>
        <end position="186"/>
    </location>
</feature>
<dbReference type="InterPro" id="IPR046522">
    <property type="entry name" value="DUF6699"/>
</dbReference>
<accession>A0A4Q9MR37</accession>
<organism evidence="3">
    <name type="scientific">Dichomitus squalens</name>
    <dbReference type="NCBI Taxonomy" id="114155"/>
    <lineage>
        <taxon>Eukaryota</taxon>
        <taxon>Fungi</taxon>
        <taxon>Dikarya</taxon>
        <taxon>Basidiomycota</taxon>
        <taxon>Agaricomycotina</taxon>
        <taxon>Agaricomycetes</taxon>
        <taxon>Polyporales</taxon>
        <taxon>Polyporaceae</taxon>
        <taxon>Dichomitus</taxon>
    </lineage>
</organism>